<evidence type="ECO:0000256" key="4">
    <source>
        <dbReference type="ARBA" id="ARBA00022692"/>
    </source>
</evidence>
<name>A0AA87UW55_9MICO</name>
<dbReference type="EMBL" id="BJUU01000002">
    <property type="protein sequence ID" value="GEK79157.1"/>
    <property type="molecule type" value="Genomic_DNA"/>
</dbReference>
<dbReference type="PANTHER" id="PTHR33362">
    <property type="entry name" value="SIALIC ACID TRAP TRANSPORTER PERMEASE PROTEIN SIAT-RELATED"/>
    <property type="match status" value="1"/>
</dbReference>
<feature type="domain" description="TRAP C4-dicarboxylate transport system permease DctM subunit" evidence="8">
    <location>
        <begin position="12"/>
        <end position="431"/>
    </location>
</feature>
<gene>
    <name evidence="9" type="ORF">ABA31_05080</name>
</gene>
<comment type="caution">
    <text evidence="9">The sequence shown here is derived from an EMBL/GenBank/DDBJ whole genome shotgun (WGS) entry which is preliminary data.</text>
</comment>
<evidence type="ECO:0000256" key="2">
    <source>
        <dbReference type="ARBA" id="ARBA00022475"/>
    </source>
</evidence>
<feature type="transmembrane region" description="Helical" evidence="7">
    <location>
        <begin position="12"/>
        <end position="39"/>
    </location>
</feature>
<dbReference type="InterPro" id="IPR004681">
    <property type="entry name" value="TRAP_DctM"/>
</dbReference>
<feature type="transmembrane region" description="Helical" evidence="7">
    <location>
        <begin position="349"/>
        <end position="366"/>
    </location>
</feature>
<dbReference type="RefSeq" id="WP_146792532.1">
    <property type="nucleotide sequence ID" value="NZ_BJUU01000002.1"/>
</dbReference>
<keyword evidence="4 7" id="KW-0812">Transmembrane</keyword>
<reference evidence="9 10" key="1">
    <citation type="submission" date="2019-07" db="EMBL/GenBank/DDBJ databases">
        <title>Whole genome shotgun sequence of Agrococcus baldri NBRC 103055.</title>
        <authorList>
            <person name="Hosoyama A."/>
            <person name="Uohara A."/>
            <person name="Ohji S."/>
            <person name="Ichikawa N."/>
        </authorList>
    </citation>
    <scope>NUCLEOTIDE SEQUENCE [LARGE SCALE GENOMIC DNA]</scope>
    <source>
        <strain evidence="9 10">NBRC 103055</strain>
    </source>
</reference>
<proteinExistence type="predicted"/>
<organism evidence="9 10">
    <name type="scientific">Agrococcus baldri</name>
    <dbReference type="NCBI Taxonomy" id="153730"/>
    <lineage>
        <taxon>Bacteria</taxon>
        <taxon>Bacillati</taxon>
        <taxon>Actinomycetota</taxon>
        <taxon>Actinomycetes</taxon>
        <taxon>Micrococcales</taxon>
        <taxon>Microbacteriaceae</taxon>
        <taxon>Agrococcus</taxon>
    </lineage>
</organism>
<dbReference type="PIRSF" id="PIRSF006066">
    <property type="entry name" value="HI0050"/>
    <property type="match status" value="1"/>
</dbReference>
<dbReference type="GO" id="GO:0005886">
    <property type="term" value="C:plasma membrane"/>
    <property type="evidence" value="ECO:0007669"/>
    <property type="project" value="UniProtKB-SubCell"/>
</dbReference>
<feature type="transmembrane region" description="Helical" evidence="7">
    <location>
        <begin position="255"/>
        <end position="273"/>
    </location>
</feature>
<feature type="transmembrane region" description="Helical" evidence="7">
    <location>
        <begin position="173"/>
        <end position="197"/>
    </location>
</feature>
<protein>
    <recommendedName>
        <fullName evidence="8">TRAP C4-dicarboxylate transport system permease DctM subunit domain-containing protein</fullName>
    </recommendedName>
</protein>
<keyword evidence="6 7" id="KW-0472">Membrane</keyword>
<evidence type="ECO:0000256" key="5">
    <source>
        <dbReference type="ARBA" id="ARBA00022989"/>
    </source>
</evidence>
<keyword evidence="5 7" id="KW-1133">Transmembrane helix</keyword>
<feature type="transmembrane region" description="Helical" evidence="7">
    <location>
        <begin position="228"/>
        <end position="249"/>
    </location>
</feature>
<dbReference type="Proteomes" id="UP000321749">
    <property type="component" value="Unassembled WGS sequence"/>
</dbReference>
<dbReference type="AlphaFoldDB" id="A0AA87UW55"/>
<keyword evidence="2" id="KW-1003">Cell membrane</keyword>
<evidence type="ECO:0000313" key="9">
    <source>
        <dbReference type="EMBL" id="GEK79157.1"/>
    </source>
</evidence>
<comment type="subcellular location">
    <subcellularLocation>
        <location evidence="1">Cell inner membrane</location>
        <topology evidence="1">Multi-pass membrane protein</topology>
    </subcellularLocation>
</comment>
<sequence length="440" mass="45334">MEAAFLGLGGMFALLIVLLLAGVRVGIALGAIALLGLWIGFDYPLLDGAGLAFFESINSLSLTAIPLFVLMGELLLRAKFVDDVYRLMTLILQKVPGGAAYANIGSSVIFASMSGSSIANAATMGTVAGPTMVKLGYSKRLTFGSIAAGGTLGILLPPSTVMIMYGGMTGESIGALFMAGILPGIIGAALFCLVIFVGSLIHRRKTGVIPGGAFDSGVVGERSLGQTVVSVVAVLSLIVFILGGIYAGLFSPTESAGVGAGAALLLGLGFRRFNLKQAWAAVGSTVYVSAAVLFIIGAAGMFSYLLKYLGYTADISAWLSTSGLPVWVIVLLVGVFYLVLGLFIESTSLIVMTIPVVYPILSSLGVDGVWLGIIIIILVEIGLITPPVGMNLFVLQRVKAGQTFSDIALGSLPFVGALLALVVLISVFPSIVTWLPGLSG</sequence>
<evidence type="ECO:0000256" key="1">
    <source>
        <dbReference type="ARBA" id="ARBA00004429"/>
    </source>
</evidence>
<evidence type="ECO:0000256" key="6">
    <source>
        <dbReference type="ARBA" id="ARBA00023136"/>
    </source>
</evidence>
<feature type="transmembrane region" description="Helical" evidence="7">
    <location>
        <begin position="326"/>
        <end position="344"/>
    </location>
</feature>
<dbReference type="InterPro" id="IPR010656">
    <property type="entry name" value="DctM"/>
</dbReference>
<feature type="transmembrane region" description="Helical" evidence="7">
    <location>
        <begin position="372"/>
        <end position="395"/>
    </location>
</feature>
<feature type="transmembrane region" description="Helical" evidence="7">
    <location>
        <begin position="59"/>
        <end position="76"/>
    </location>
</feature>
<evidence type="ECO:0000256" key="7">
    <source>
        <dbReference type="SAM" id="Phobius"/>
    </source>
</evidence>
<dbReference type="PANTHER" id="PTHR33362:SF5">
    <property type="entry name" value="C4-DICARBOXYLATE TRAP TRANSPORTER LARGE PERMEASE PROTEIN DCTM"/>
    <property type="match status" value="1"/>
</dbReference>
<keyword evidence="3" id="KW-0997">Cell inner membrane</keyword>
<accession>A0AA87UW55</accession>
<dbReference type="GO" id="GO:0022857">
    <property type="term" value="F:transmembrane transporter activity"/>
    <property type="evidence" value="ECO:0007669"/>
    <property type="project" value="TreeGrafter"/>
</dbReference>
<evidence type="ECO:0000259" key="8">
    <source>
        <dbReference type="Pfam" id="PF06808"/>
    </source>
</evidence>
<dbReference type="NCBIfam" id="TIGR00786">
    <property type="entry name" value="dctM"/>
    <property type="match status" value="1"/>
</dbReference>
<dbReference type="Pfam" id="PF06808">
    <property type="entry name" value="DctM"/>
    <property type="match status" value="1"/>
</dbReference>
<keyword evidence="10" id="KW-1185">Reference proteome</keyword>
<evidence type="ECO:0000256" key="3">
    <source>
        <dbReference type="ARBA" id="ARBA00022519"/>
    </source>
</evidence>
<evidence type="ECO:0000313" key="10">
    <source>
        <dbReference type="Proteomes" id="UP000321749"/>
    </source>
</evidence>
<feature type="transmembrane region" description="Helical" evidence="7">
    <location>
        <begin position="285"/>
        <end position="306"/>
    </location>
</feature>
<feature type="transmembrane region" description="Helical" evidence="7">
    <location>
        <begin position="141"/>
        <end position="167"/>
    </location>
</feature>
<feature type="transmembrane region" description="Helical" evidence="7">
    <location>
        <begin position="407"/>
        <end position="435"/>
    </location>
</feature>